<comment type="subcellular location">
    <subcellularLocation>
        <location evidence="1">Cell membrane</location>
        <topology evidence="1">Multi-pass membrane protein</topology>
    </subcellularLocation>
</comment>
<organism evidence="9">
    <name type="scientific">Campylobacter sp. CCS1377</name>
    <dbReference type="NCBI Taxonomy" id="3158229"/>
    <lineage>
        <taxon>Bacteria</taxon>
        <taxon>Pseudomonadati</taxon>
        <taxon>Campylobacterota</taxon>
        <taxon>Epsilonproteobacteria</taxon>
        <taxon>Campylobacterales</taxon>
        <taxon>Campylobacteraceae</taxon>
        <taxon>Campylobacter</taxon>
    </lineage>
</organism>
<keyword evidence="7 8" id="KW-0472">Membrane</keyword>
<feature type="transmembrane region" description="Helical" evidence="8">
    <location>
        <begin position="130"/>
        <end position="151"/>
    </location>
</feature>
<dbReference type="GO" id="GO:0005886">
    <property type="term" value="C:plasma membrane"/>
    <property type="evidence" value="ECO:0007669"/>
    <property type="project" value="UniProtKB-SubCell"/>
</dbReference>
<feature type="transmembrane region" description="Helical" evidence="8">
    <location>
        <begin position="205"/>
        <end position="221"/>
    </location>
</feature>
<dbReference type="PANTHER" id="PTHR34979">
    <property type="entry name" value="INNER MEMBRANE PROTEIN YGAZ"/>
    <property type="match status" value="1"/>
</dbReference>
<dbReference type="AlphaFoldDB" id="A0AAU7E6M0"/>
<evidence type="ECO:0000256" key="1">
    <source>
        <dbReference type="ARBA" id="ARBA00004651"/>
    </source>
</evidence>
<sequence length="225" mass="25706">MHKNNIFTLTLPVLMGYIPLGATFGILAASNNFTFLETLLSSVIVYAGAGQFVLVGLVSAGAGFLEVFFVSFLLNFRHFFYTLSLLDDFKKLNFLKHYIMFALTDESFALISGFKKNLENLNTREKSFKIFNICALNHFYWILGSVLGFYFQKSIKIDYSGVEFSLNALFIVLSYELFKQNPNIKILLFSTFISLFALFFIDKSYMLIFCIACALSLLYFGKKYV</sequence>
<keyword evidence="5 8" id="KW-0812">Transmembrane</keyword>
<dbReference type="PANTHER" id="PTHR34979:SF1">
    <property type="entry name" value="INNER MEMBRANE PROTEIN YGAZ"/>
    <property type="match status" value="1"/>
</dbReference>
<evidence type="ECO:0000256" key="7">
    <source>
        <dbReference type="ARBA" id="ARBA00023136"/>
    </source>
</evidence>
<reference evidence="9" key="1">
    <citation type="submission" date="2024-05" db="EMBL/GenBank/DDBJ databases">
        <title>Campylobacter coli isolated from environmental waters in Slovenia.</title>
        <authorList>
            <person name="Zautner A.E."/>
            <person name="Bunk B."/>
            <person name="Riedel T."/>
            <person name="Sproeer C."/>
        </authorList>
    </citation>
    <scope>NUCLEOTIDE SEQUENCE</scope>
    <source>
        <strain evidence="9">CCS1377</strain>
    </source>
</reference>
<evidence type="ECO:0000256" key="3">
    <source>
        <dbReference type="ARBA" id="ARBA00022448"/>
    </source>
</evidence>
<dbReference type="GO" id="GO:1903785">
    <property type="term" value="P:L-valine transmembrane transport"/>
    <property type="evidence" value="ECO:0007669"/>
    <property type="project" value="TreeGrafter"/>
</dbReference>
<feature type="transmembrane region" description="Helical" evidence="8">
    <location>
        <begin position="6"/>
        <end position="27"/>
    </location>
</feature>
<evidence type="ECO:0000256" key="4">
    <source>
        <dbReference type="ARBA" id="ARBA00022475"/>
    </source>
</evidence>
<dbReference type="EMBL" id="CP155620">
    <property type="protein sequence ID" value="XBJ28867.1"/>
    <property type="molecule type" value="Genomic_DNA"/>
</dbReference>
<name>A0AAU7E6M0_9BACT</name>
<keyword evidence="6 8" id="KW-1133">Transmembrane helix</keyword>
<evidence type="ECO:0000313" key="9">
    <source>
        <dbReference type="EMBL" id="XBJ28867.1"/>
    </source>
</evidence>
<dbReference type="Pfam" id="PF03591">
    <property type="entry name" value="AzlC"/>
    <property type="match status" value="1"/>
</dbReference>
<evidence type="ECO:0000256" key="2">
    <source>
        <dbReference type="ARBA" id="ARBA00010735"/>
    </source>
</evidence>
<keyword evidence="4" id="KW-1003">Cell membrane</keyword>
<accession>A0AAU7E6M0</accession>
<evidence type="ECO:0000256" key="5">
    <source>
        <dbReference type="ARBA" id="ARBA00022692"/>
    </source>
</evidence>
<protein>
    <submittedName>
        <fullName evidence="9">AzlC family ABC transporter permease</fullName>
    </submittedName>
</protein>
<keyword evidence="3" id="KW-0813">Transport</keyword>
<dbReference type="InterPro" id="IPR011606">
    <property type="entry name" value="Brnchd-chn_aa_trnsp_permease"/>
</dbReference>
<proteinExistence type="inferred from homology"/>
<evidence type="ECO:0000256" key="8">
    <source>
        <dbReference type="SAM" id="Phobius"/>
    </source>
</evidence>
<gene>
    <name evidence="9" type="ORF">AAH949_07185</name>
</gene>
<evidence type="ECO:0000256" key="6">
    <source>
        <dbReference type="ARBA" id="ARBA00022989"/>
    </source>
</evidence>
<dbReference type="RefSeq" id="WP_134239083.1">
    <property type="nucleotide sequence ID" value="NZ_CP155620.1"/>
</dbReference>
<comment type="similarity">
    <text evidence="2">Belongs to the AzlC family.</text>
</comment>